<dbReference type="Pfam" id="PF14030">
    <property type="entry name" value="DUF4245"/>
    <property type="match status" value="1"/>
</dbReference>
<feature type="compositionally biased region" description="Basic and acidic residues" evidence="1">
    <location>
        <begin position="12"/>
        <end position="27"/>
    </location>
</feature>
<organism evidence="3 4">
    <name type="scientific">Streptomyces zhaozhouensis</name>
    <dbReference type="NCBI Taxonomy" id="1300267"/>
    <lineage>
        <taxon>Bacteria</taxon>
        <taxon>Bacillati</taxon>
        <taxon>Actinomycetota</taxon>
        <taxon>Actinomycetes</taxon>
        <taxon>Kitasatosporales</taxon>
        <taxon>Streptomycetaceae</taxon>
        <taxon>Streptomyces</taxon>
    </lineage>
</organism>
<sequence>MSERGGGCDAAHAVREHGGVAKEEVTEAAHAAQADPSQPRPEDAPPAAAGGEDARARRLKRLRLQSVQNMVISTALITLGTLAVYFLTPNGETEQQVRTVEYEVASATAARAAPYPLVVPEGLVGDWRATSVRYEPQGEHGATWRLGFLDPDERYAALAQSDGEPADFVPSVTQNAEETDRTERVDDREWTVWEGPKYDALVLTEPEVTTVVMGTAPLDQLARLAGALEVRETEPTTGTEG</sequence>
<feature type="region of interest" description="Disordered" evidence="1">
    <location>
        <begin position="1"/>
        <end position="53"/>
    </location>
</feature>
<dbReference type="AlphaFoldDB" id="A0A286DQX3"/>
<name>A0A286DQX3_9ACTN</name>
<evidence type="ECO:0000256" key="1">
    <source>
        <dbReference type="SAM" id="MobiDB-lite"/>
    </source>
</evidence>
<keyword evidence="2" id="KW-1133">Transmembrane helix</keyword>
<accession>A0A286DQX3</accession>
<reference evidence="3 4" key="1">
    <citation type="submission" date="2017-09" db="EMBL/GenBank/DDBJ databases">
        <authorList>
            <person name="Ehlers B."/>
            <person name="Leendertz F.H."/>
        </authorList>
    </citation>
    <scope>NUCLEOTIDE SEQUENCE [LARGE SCALE GENOMIC DNA]</scope>
    <source>
        <strain evidence="3 4">CGMCC 4.7095</strain>
    </source>
</reference>
<evidence type="ECO:0000313" key="3">
    <source>
        <dbReference type="EMBL" id="SOD61075.1"/>
    </source>
</evidence>
<gene>
    <name evidence="3" type="ORF">SAMN06297387_102491</name>
</gene>
<dbReference type="Proteomes" id="UP000219072">
    <property type="component" value="Unassembled WGS sequence"/>
</dbReference>
<evidence type="ECO:0000313" key="4">
    <source>
        <dbReference type="Proteomes" id="UP000219072"/>
    </source>
</evidence>
<keyword evidence="2" id="KW-0812">Transmembrane</keyword>
<protein>
    <recommendedName>
        <fullName evidence="5">DUF4245 domain-containing protein</fullName>
    </recommendedName>
</protein>
<feature type="transmembrane region" description="Helical" evidence="2">
    <location>
        <begin position="67"/>
        <end position="87"/>
    </location>
</feature>
<dbReference type="InterPro" id="IPR025339">
    <property type="entry name" value="DUF4245"/>
</dbReference>
<dbReference type="EMBL" id="OCNE01000002">
    <property type="protein sequence ID" value="SOD61075.1"/>
    <property type="molecule type" value="Genomic_DNA"/>
</dbReference>
<keyword evidence="2" id="KW-0472">Membrane</keyword>
<evidence type="ECO:0000256" key="2">
    <source>
        <dbReference type="SAM" id="Phobius"/>
    </source>
</evidence>
<keyword evidence="4" id="KW-1185">Reference proteome</keyword>
<proteinExistence type="predicted"/>
<evidence type="ECO:0008006" key="5">
    <source>
        <dbReference type="Google" id="ProtNLM"/>
    </source>
</evidence>